<name>B3H475_ARATH</name>
<evidence type="ECO:0000313" key="2">
    <source>
        <dbReference type="EMBL" id="AEE76995.1"/>
    </source>
</evidence>
<protein>
    <submittedName>
        <fullName evidence="2">Uncharacterized protein</fullName>
    </submittedName>
</protein>
<sequence>MYNLPIVYGAPLSVPRWIGFWAFKSNLVNIDRPN</sequence>
<dbReference type="InParanoid" id="B3H475"/>
<dbReference type="Proteomes" id="UP000006548">
    <property type="component" value="Chromosome 3"/>
</dbReference>
<dbReference type="GeneID" id="6240263"/>
<dbReference type="Araport" id="AT3G25221"/>
<dbReference type="AlphaFoldDB" id="B3H475"/>
<dbReference type="RefSeq" id="NP_001118694.1">
    <property type="nucleotide sequence ID" value="NM_001125222.1"/>
</dbReference>
<dbReference type="EMBL" id="CP002686">
    <property type="protein sequence ID" value="AEE76995.1"/>
    <property type="molecule type" value="Genomic_DNA"/>
</dbReference>
<dbReference type="HOGENOM" id="CLU_3377720_0_0_1"/>
<dbReference type="KEGG" id="ath:AT3G25221"/>
<organism evidence="2 3">
    <name type="scientific">Arabidopsis thaliana</name>
    <name type="common">Mouse-ear cress</name>
    <dbReference type="NCBI Taxonomy" id="3702"/>
    <lineage>
        <taxon>Eukaryota</taxon>
        <taxon>Viridiplantae</taxon>
        <taxon>Streptophyta</taxon>
        <taxon>Embryophyta</taxon>
        <taxon>Tracheophyta</taxon>
        <taxon>Spermatophyta</taxon>
        <taxon>Magnoliopsida</taxon>
        <taxon>eudicotyledons</taxon>
        <taxon>Gunneridae</taxon>
        <taxon>Pentapetalae</taxon>
        <taxon>rosids</taxon>
        <taxon>malvids</taxon>
        <taxon>Brassicales</taxon>
        <taxon>Brassicaceae</taxon>
        <taxon>Camelineae</taxon>
        <taxon>Arabidopsis</taxon>
    </lineage>
</organism>
<gene>
    <name evidence="1 2" type="ordered locus">At3g25221</name>
</gene>
<dbReference type="TAIR" id="AT3G25221"/>
<reference evidence="3" key="2">
    <citation type="journal article" date="2017" name="Plant J.">
        <title>Araport11: a complete reannotation of the Arabidopsis thaliana reference genome.</title>
        <authorList>
            <person name="Cheng C.Y."/>
            <person name="Krishnakumar V."/>
            <person name="Chan A.P."/>
            <person name="Thibaud-Nissen F."/>
            <person name="Schobel S."/>
            <person name="Town C.D."/>
        </authorList>
    </citation>
    <scope>GENOME REANNOTATION</scope>
    <source>
        <strain evidence="3">cv. Columbia</strain>
    </source>
</reference>
<evidence type="ECO:0000313" key="3">
    <source>
        <dbReference type="Proteomes" id="UP000006548"/>
    </source>
</evidence>
<reference evidence="2 3" key="1">
    <citation type="journal article" date="2000" name="Nature">
        <title>Sequence and analysis of chromosome 3 of the plant Arabidopsis thaliana.</title>
        <authorList>
            <consortium name="European Union Chromosome 3 Arabidopsis Sequencing Consortium"/>
            <consortium name="Institute for Genomic Research"/>
            <consortium name="Kazusa DNA Research Institute"/>
            <person name="Salanoubat M."/>
            <person name="Lemcke K."/>
            <person name="Rieger M."/>
            <person name="Ansorge W."/>
            <person name="Unseld M."/>
            <person name="Fartmann B."/>
            <person name="Valle G."/>
            <person name="Blocker H."/>
            <person name="Perez-Alonso M."/>
            <person name="Obermaier B."/>
            <person name="Delseny M."/>
            <person name="Boutry M."/>
            <person name="Grivell L.A."/>
            <person name="Mache R."/>
            <person name="Puigdomenech P."/>
            <person name="De Simone V."/>
            <person name="Choisne N."/>
            <person name="Artiguenave F."/>
            <person name="Robert C."/>
            <person name="Brottier P."/>
            <person name="Wincker P."/>
            <person name="Cattolico L."/>
            <person name="Weissenbach J."/>
            <person name="Saurin W."/>
            <person name="Quetier F."/>
            <person name="Schafer M."/>
            <person name="Muller-Auer S."/>
            <person name="Gabel C."/>
            <person name="Fuchs M."/>
            <person name="Benes V."/>
            <person name="Wurmbach E."/>
            <person name="Drzonek H."/>
            <person name="Erfle H."/>
            <person name="Jordan N."/>
            <person name="Bangert S."/>
            <person name="Wiedelmann R."/>
            <person name="Kranz H."/>
            <person name="Voss H."/>
            <person name="Holland R."/>
            <person name="Brandt P."/>
            <person name="Nyakatura G."/>
            <person name="Vezzi A."/>
            <person name="D'Angelo M."/>
            <person name="Pallavicini A."/>
            <person name="Toppo S."/>
            <person name="Simionati B."/>
            <person name="Conrad A."/>
            <person name="Hornischer K."/>
            <person name="Kauer G."/>
            <person name="Lohnert T.H."/>
            <person name="Nordsiek G."/>
            <person name="Reichelt J."/>
            <person name="Scharfe M."/>
            <person name="Schon O."/>
            <person name="Bargues M."/>
            <person name="Terol J."/>
            <person name="Climent J."/>
            <person name="Navarro P."/>
            <person name="Collado C."/>
            <person name="Perez-Perez A."/>
            <person name="Ottenwalder B."/>
            <person name="Duchemin D."/>
            <person name="Cooke R."/>
            <person name="Laudie M."/>
            <person name="Berger-Llauro C."/>
            <person name="Purnelle B."/>
            <person name="Masuy D."/>
            <person name="de Haan M."/>
            <person name="Maarse A.C."/>
            <person name="Alcaraz J.P."/>
            <person name="Cottet A."/>
            <person name="Casacuberta E."/>
            <person name="Monfort A."/>
            <person name="Argiriou A."/>
            <person name="flores M."/>
            <person name="Liguori R."/>
            <person name="Vitale D."/>
            <person name="Mannhaupt G."/>
            <person name="Haase D."/>
            <person name="Schoof H."/>
            <person name="Rudd S."/>
            <person name="Zaccaria P."/>
            <person name="Mewes H.W."/>
            <person name="Mayer K.F."/>
            <person name="Kaul S."/>
            <person name="Town C.D."/>
            <person name="Koo H.L."/>
            <person name="Tallon L.J."/>
            <person name="Jenkins J."/>
            <person name="Rooney T."/>
            <person name="Rizzo M."/>
            <person name="Walts A."/>
            <person name="Utterback T."/>
            <person name="Fujii C.Y."/>
            <person name="Shea T.P."/>
            <person name="Creasy T.H."/>
            <person name="Haas B."/>
            <person name="Maiti R."/>
            <person name="Wu D."/>
            <person name="Peterson J."/>
            <person name="Van Aken S."/>
            <person name="Pai G."/>
            <person name="Militscher J."/>
            <person name="Sellers P."/>
            <person name="Gill J.E."/>
            <person name="Feldblyum T.V."/>
            <person name="Preuss D."/>
            <person name="Lin X."/>
            <person name="Nierman W.C."/>
            <person name="Salzberg S.L."/>
            <person name="White O."/>
            <person name="Venter J.C."/>
            <person name="Fraser C.M."/>
            <person name="Kaneko T."/>
            <person name="Nakamura Y."/>
            <person name="Sato S."/>
            <person name="Kato T."/>
            <person name="Asamizu E."/>
            <person name="Sasamoto S."/>
            <person name="Kimura T."/>
            <person name="Idesawa K."/>
            <person name="Kawashima K."/>
            <person name="Kishida Y."/>
            <person name="Kiyokawa C."/>
            <person name="Kohara M."/>
            <person name="Matsumoto M."/>
            <person name="Matsuno A."/>
            <person name="Muraki A."/>
            <person name="Nakayama S."/>
            <person name="Nakazaki N."/>
            <person name="Shinpo S."/>
            <person name="Takeuchi C."/>
            <person name="Wada T."/>
            <person name="Watanabe A."/>
            <person name="Yamada M."/>
            <person name="Yasuda M."/>
            <person name="Tabata S."/>
        </authorList>
    </citation>
    <scope>NUCLEOTIDE SEQUENCE [LARGE SCALE GENOMIC DNA]</scope>
    <source>
        <strain evidence="3">cv. Columbia</strain>
    </source>
</reference>
<accession>B3H475</accession>
<proteinExistence type="predicted"/>
<dbReference type="PaxDb" id="3702-AT3G25221.1"/>
<keyword evidence="3" id="KW-1185">Reference proteome</keyword>
<evidence type="ECO:0000313" key="1">
    <source>
        <dbReference type="Araport" id="AT3G25221"/>
    </source>
</evidence>